<keyword evidence="3" id="KW-1185">Reference proteome</keyword>
<organism evidence="2 3">
    <name type="scientific">Zophobas morio</name>
    <dbReference type="NCBI Taxonomy" id="2755281"/>
    <lineage>
        <taxon>Eukaryota</taxon>
        <taxon>Metazoa</taxon>
        <taxon>Ecdysozoa</taxon>
        <taxon>Arthropoda</taxon>
        <taxon>Hexapoda</taxon>
        <taxon>Insecta</taxon>
        <taxon>Pterygota</taxon>
        <taxon>Neoptera</taxon>
        <taxon>Endopterygota</taxon>
        <taxon>Coleoptera</taxon>
        <taxon>Polyphaga</taxon>
        <taxon>Cucujiformia</taxon>
        <taxon>Tenebrionidae</taxon>
        <taxon>Zophobas</taxon>
    </lineage>
</organism>
<dbReference type="Proteomes" id="UP001168821">
    <property type="component" value="Unassembled WGS sequence"/>
</dbReference>
<protein>
    <submittedName>
        <fullName evidence="2">Uncharacterized protein</fullName>
    </submittedName>
</protein>
<accession>A0AA38IL18</accession>
<dbReference type="AlphaFoldDB" id="A0AA38IL18"/>
<gene>
    <name evidence="2" type="ORF">Zmor_011585</name>
</gene>
<evidence type="ECO:0000256" key="1">
    <source>
        <dbReference type="SAM" id="MobiDB-lite"/>
    </source>
</evidence>
<feature type="region of interest" description="Disordered" evidence="1">
    <location>
        <begin position="139"/>
        <end position="158"/>
    </location>
</feature>
<proteinExistence type="predicted"/>
<comment type="caution">
    <text evidence="2">The sequence shown here is derived from an EMBL/GenBank/DDBJ whole genome shotgun (WGS) entry which is preliminary data.</text>
</comment>
<name>A0AA38IL18_9CUCU</name>
<sequence length="213" mass="23740">MSQISEILPIYEKDVASPPPQTNLLDGWDVIKIPNKNPITAEFQQPVNTKEQLIHNAYHNSPITHIAGKQLGQRFCSPDFHDSQVAGPSHLEVSPVVRYVQEESDKTIVDKVLAMVSPEFNQAYADNNLLMWDRDSTVPTMPESPEVDRRLPPANSPPVSMPTIPTTYAHTNTTQQGSSNSILALFREIASKQPRNSSLSGWISRLLKSPMED</sequence>
<dbReference type="EMBL" id="JALNTZ010000003">
    <property type="protein sequence ID" value="KAJ3659923.1"/>
    <property type="molecule type" value="Genomic_DNA"/>
</dbReference>
<evidence type="ECO:0000313" key="3">
    <source>
        <dbReference type="Proteomes" id="UP001168821"/>
    </source>
</evidence>
<evidence type="ECO:0000313" key="2">
    <source>
        <dbReference type="EMBL" id="KAJ3659923.1"/>
    </source>
</evidence>
<reference evidence="2" key="1">
    <citation type="journal article" date="2023" name="G3 (Bethesda)">
        <title>Whole genome assemblies of Zophobas morio and Tenebrio molitor.</title>
        <authorList>
            <person name="Kaur S."/>
            <person name="Stinson S.A."/>
            <person name="diCenzo G.C."/>
        </authorList>
    </citation>
    <scope>NUCLEOTIDE SEQUENCE</scope>
    <source>
        <strain evidence="2">QUZm001</strain>
    </source>
</reference>